<dbReference type="PANTHER" id="PTHR44591:SF25">
    <property type="entry name" value="CHEMOTAXIS TWO-COMPONENT RESPONSE REGULATOR"/>
    <property type="match status" value="1"/>
</dbReference>
<dbReference type="InterPro" id="IPR001789">
    <property type="entry name" value="Sig_transdc_resp-reg_receiver"/>
</dbReference>
<dbReference type="InterPro" id="IPR050595">
    <property type="entry name" value="Bact_response_regulator"/>
</dbReference>
<dbReference type="RefSeq" id="WP_018458052.1">
    <property type="nucleotide sequence ID" value="NZ_JAFBBN010000001.1"/>
</dbReference>
<evidence type="ECO:0000256" key="2">
    <source>
        <dbReference type="PROSITE-ProRule" id="PRU00169"/>
    </source>
</evidence>
<dbReference type="EMBL" id="NAFK01000161">
    <property type="protein sequence ID" value="OSJ28456.1"/>
    <property type="molecule type" value="Genomic_DNA"/>
</dbReference>
<accession>A0ABX3X3A4</accession>
<dbReference type="SUPFAM" id="SSF52172">
    <property type="entry name" value="CheY-like"/>
    <property type="match status" value="1"/>
</dbReference>
<comment type="caution">
    <text evidence="4">The sequence shown here is derived from an EMBL/GenBank/DDBJ whole genome shotgun (WGS) entry which is preliminary data.</text>
</comment>
<evidence type="ECO:0000313" key="5">
    <source>
        <dbReference type="Proteomes" id="UP000193884"/>
    </source>
</evidence>
<feature type="modified residue" description="4-aspartylphosphate" evidence="2">
    <location>
        <position position="55"/>
    </location>
</feature>
<dbReference type="PANTHER" id="PTHR44591">
    <property type="entry name" value="STRESS RESPONSE REGULATOR PROTEIN 1"/>
    <property type="match status" value="1"/>
</dbReference>
<gene>
    <name evidence="4" type="ORF">BST63_17140</name>
</gene>
<dbReference type="SMART" id="SM00448">
    <property type="entry name" value="REC"/>
    <property type="match status" value="1"/>
</dbReference>
<name>A0ABX3X3A4_9BRAD</name>
<evidence type="ECO:0000259" key="3">
    <source>
        <dbReference type="PROSITE" id="PS50110"/>
    </source>
</evidence>
<organism evidence="4 5">
    <name type="scientific">Bradyrhizobium canariense</name>
    <dbReference type="NCBI Taxonomy" id="255045"/>
    <lineage>
        <taxon>Bacteria</taxon>
        <taxon>Pseudomonadati</taxon>
        <taxon>Pseudomonadota</taxon>
        <taxon>Alphaproteobacteria</taxon>
        <taxon>Hyphomicrobiales</taxon>
        <taxon>Nitrobacteraceae</taxon>
        <taxon>Bradyrhizobium</taxon>
    </lineage>
</organism>
<keyword evidence="1 2" id="KW-0597">Phosphoprotein</keyword>
<evidence type="ECO:0000256" key="1">
    <source>
        <dbReference type="ARBA" id="ARBA00022553"/>
    </source>
</evidence>
<proteinExistence type="predicted"/>
<protein>
    <submittedName>
        <fullName evidence="4">Response regulator</fullName>
    </submittedName>
</protein>
<dbReference type="Gene3D" id="3.40.50.2300">
    <property type="match status" value="1"/>
</dbReference>
<dbReference type="PROSITE" id="PS50110">
    <property type="entry name" value="RESPONSE_REGULATORY"/>
    <property type="match status" value="1"/>
</dbReference>
<dbReference type="InterPro" id="IPR011006">
    <property type="entry name" value="CheY-like_superfamily"/>
</dbReference>
<sequence>MSIPSAISVIDDDRSVRLATNNLLTSRGYTVNIFRSADEFLQSAELKTTSCVIADVQMSLMGGLELLTHMRSLGHHTPFIFMTAFPDDAVRDRALKAGAICFLAKPFSTPALLECLRMALSGSDQTET</sequence>
<feature type="domain" description="Response regulatory" evidence="3">
    <location>
        <begin position="6"/>
        <end position="120"/>
    </location>
</feature>
<keyword evidence="5" id="KW-1185">Reference proteome</keyword>
<reference evidence="4 5" key="1">
    <citation type="submission" date="2017-03" db="EMBL/GenBank/DDBJ databases">
        <title>Whole genome sequences of fourteen strains of Bradyrhizobium canariense and one strain of Bradyrhizobium japonicum isolated from Lupinus (Papilionoideae: Genisteae) species in Algeria.</title>
        <authorList>
            <person name="Crovadore J."/>
            <person name="Chekireb D."/>
            <person name="Brachmann A."/>
            <person name="Chablais R."/>
            <person name="Cochard B."/>
            <person name="Lefort F."/>
        </authorList>
    </citation>
    <scope>NUCLEOTIDE SEQUENCE [LARGE SCALE GENOMIC DNA]</scope>
    <source>
        <strain evidence="4 5">UBMAN05</strain>
    </source>
</reference>
<evidence type="ECO:0000313" key="4">
    <source>
        <dbReference type="EMBL" id="OSJ28456.1"/>
    </source>
</evidence>
<dbReference type="Pfam" id="PF00072">
    <property type="entry name" value="Response_reg"/>
    <property type="match status" value="1"/>
</dbReference>
<dbReference type="Proteomes" id="UP000193884">
    <property type="component" value="Unassembled WGS sequence"/>
</dbReference>